<name>A0ABS5EIZ9_9PROT</name>
<evidence type="ECO:0000313" key="3">
    <source>
        <dbReference type="EMBL" id="MBR0651002.1"/>
    </source>
</evidence>
<reference evidence="4" key="1">
    <citation type="journal article" date="2021" name="Syst. Appl. Microbiol.">
        <title>Roseomonas hellenica sp. nov., isolated from roots of wild-growing Alkanna tinctoria.</title>
        <authorList>
            <person name="Rat A."/>
            <person name="Naranjo H.D."/>
            <person name="Lebbe L."/>
            <person name="Cnockaert M."/>
            <person name="Krigas N."/>
            <person name="Grigoriadou K."/>
            <person name="Maloupa E."/>
            <person name="Willems A."/>
        </authorList>
    </citation>
    <scope>NUCLEOTIDE SEQUENCE [LARGE SCALE GENOMIC DNA]</scope>
    <source>
        <strain evidence="4">LMG 31159</strain>
    </source>
</reference>
<dbReference type="RefSeq" id="WP_211869670.1">
    <property type="nucleotide sequence ID" value="NZ_JAAEDI010000015.1"/>
</dbReference>
<keyword evidence="2" id="KW-0812">Transmembrane</keyword>
<evidence type="ECO:0000313" key="4">
    <source>
        <dbReference type="Proteomes" id="UP000698752"/>
    </source>
</evidence>
<accession>A0ABS5EIZ9</accession>
<keyword evidence="2" id="KW-0472">Membrane</keyword>
<evidence type="ECO:0008006" key="5">
    <source>
        <dbReference type="Google" id="ProtNLM"/>
    </source>
</evidence>
<evidence type="ECO:0000256" key="2">
    <source>
        <dbReference type="SAM" id="Phobius"/>
    </source>
</evidence>
<feature type="region of interest" description="Disordered" evidence="1">
    <location>
        <begin position="51"/>
        <end position="74"/>
    </location>
</feature>
<keyword evidence="4" id="KW-1185">Reference proteome</keyword>
<protein>
    <recommendedName>
        <fullName evidence="5">Secreted protein</fullName>
    </recommendedName>
</protein>
<comment type="caution">
    <text evidence="3">The sequence shown here is derived from an EMBL/GenBank/DDBJ whole genome shotgun (WGS) entry which is preliminary data.</text>
</comment>
<sequence>MLRRAVALLLVVVGGATFIHAMAGFGGGEAVAVLGLFGIAVGASLAWNGSRIPPDPKGDGIHSTTSWDGGDDSR</sequence>
<organism evidence="3 4">
    <name type="scientific">Neoroseomonas terrae</name>
    <dbReference type="NCBI Taxonomy" id="424799"/>
    <lineage>
        <taxon>Bacteria</taxon>
        <taxon>Pseudomonadati</taxon>
        <taxon>Pseudomonadota</taxon>
        <taxon>Alphaproteobacteria</taxon>
        <taxon>Acetobacterales</taxon>
        <taxon>Acetobacteraceae</taxon>
        <taxon>Neoroseomonas</taxon>
    </lineage>
</organism>
<proteinExistence type="predicted"/>
<gene>
    <name evidence="3" type="ORF">GXW78_15115</name>
</gene>
<evidence type="ECO:0000256" key="1">
    <source>
        <dbReference type="SAM" id="MobiDB-lite"/>
    </source>
</evidence>
<dbReference type="EMBL" id="JAAEDI010000015">
    <property type="protein sequence ID" value="MBR0651002.1"/>
    <property type="molecule type" value="Genomic_DNA"/>
</dbReference>
<feature type="transmembrane region" description="Helical" evidence="2">
    <location>
        <begin position="31"/>
        <end position="47"/>
    </location>
</feature>
<keyword evidence="2" id="KW-1133">Transmembrane helix</keyword>
<dbReference type="Proteomes" id="UP000698752">
    <property type="component" value="Unassembled WGS sequence"/>
</dbReference>